<proteinExistence type="predicted"/>
<keyword evidence="1" id="KW-0472">Membrane</keyword>
<keyword evidence="1" id="KW-0812">Transmembrane</keyword>
<dbReference type="EMBL" id="FQ790337">
    <property type="protein sequence ID" value="CCD51575.1"/>
    <property type="molecule type" value="Genomic_DNA"/>
</dbReference>
<dbReference type="Proteomes" id="UP000008177">
    <property type="component" value="Unplaced contigs"/>
</dbReference>
<keyword evidence="1" id="KW-1133">Transmembrane helix</keyword>
<evidence type="ECO:0000256" key="1">
    <source>
        <dbReference type="SAM" id="Phobius"/>
    </source>
</evidence>
<dbReference type="PANTHER" id="PTHR35041">
    <property type="entry name" value="MEDIATOR OF RNA POLYMERASE II TRANSCRIPTION SUBUNIT 1"/>
    <property type="match status" value="1"/>
</dbReference>
<accession>G2YIN8</accession>
<organism evidence="2 3">
    <name type="scientific">Botryotinia fuckeliana (strain T4)</name>
    <name type="common">Noble rot fungus</name>
    <name type="synonym">Botrytis cinerea</name>
    <dbReference type="NCBI Taxonomy" id="999810"/>
    <lineage>
        <taxon>Eukaryota</taxon>
        <taxon>Fungi</taxon>
        <taxon>Dikarya</taxon>
        <taxon>Ascomycota</taxon>
        <taxon>Pezizomycotina</taxon>
        <taxon>Leotiomycetes</taxon>
        <taxon>Helotiales</taxon>
        <taxon>Sclerotiniaceae</taxon>
        <taxon>Botrytis</taxon>
    </lineage>
</organism>
<evidence type="ECO:0000313" key="2">
    <source>
        <dbReference type="EMBL" id="CCD51575.1"/>
    </source>
</evidence>
<sequence length="214" mass="23534">MLSVRIVTGLPPLLKSYRISNVGCVAWYTHASKAFAYIPNRQCHSRRRNFDSTGSPGLTSTEFRNIPISDTAVVYVYRPIFLILSYGIGFLFTSIAAIIGLRSMYIDGVSYSRLFSTILTTTRNADLDALTSGASLGVGPLAKNIEQTKLKFGPVLGEQEISQSSVPGCGVPHIAFGLEGTFGDLKKGEQDIQSDLLFVWVAWYHKNKSCMIRI</sequence>
<gene>
    <name evidence="2" type="ORF">BofuT4_P018810.1</name>
</gene>
<protein>
    <submittedName>
        <fullName evidence="2">Uncharacterized protein</fullName>
    </submittedName>
</protein>
<dbReference type="AlphaFoldDB" id="G2YIN8"/>
<name>G2YIN8_BOTF4</name>
<dbReference type="STRING" id="999810.G2YIN8"/>
<feature type="transmembrane region" description="Helical" evidence="1">
    <location>
        <begin position="80"/>
        <end position="101"/>
    </location>
</feature>
<dbReference type="InParanoid" id="G2YIN8"/>
<dbReference type="PANTHER" id="PTHR35041:SF3">
    <property type="entry name" value="FORMYLMETHIONINE DEFORMYLASE-LIKE PROTEIN"/>
    <property type="match status" value="1"/>
</dbReference>
<dbReference type="OrthoDB" id="5340195at2759"/>
<dbReference type="HOGENOM" id="CLU_1288734_0_0_1"/>
<evidence type="ECO:0000313" key="3">
    <source>
        <dbReference type="Proteomes" id="UP000008177"/>
    </source>
</evidence>
<reference evidence="3" key="1">
    <citation type="journal article" date="2011" name="PLoS Genet.">
        <title>Genomic analysis of the necrotrophic fungal pathogens Sclerotinia sclerotiorum and Botrytis cinerea.</title>
        <authorList>
            <person name="Amselem J."/>
            <person name="Cuomo C.A."/>
            <person name="van Kan J.A."/>
            <person name="Viaud M."/>
            <person name="Benito E.P."/>
            <person name="Couloux A."/>
            <person name="Coutinho P.M."/>
            <person name="de Vries R.P."/>
            <person name="Dyer P.S."/>
            <person name="Fillinger S."/>
            <person name="Fournier E."/>
            <person name="Gout L."/>
            <person name="Hahn M."/>
            <person name="Kohn L."/>
            <person name="Lapalu N."/>
            <person name="Plummer K.M."/>
            <person name="Pradier J.M."/>
            <person name="Quevillon E."/>
            <person name="Sharon A."/>
            <person name="Simon A."/>
            <person name="ten Have A."/>
            <person name="Tudzynski B."/>
            <person name="Tudzynski P."/>
            <person name="Wincker P."/>
            <person name="Andrew M."/>
            <person name="Anthouard V."/>
            <person name="Beever R.E."/>
            <person name="Beffa R."/>
            <person name="Benoit I."/>
            <person name="Bouzid O."/>
            <person name="Brault B."/>
            <person name="Chen Z."/>
            <person name="Choquer M."/>
            <person name="Collemare J."/>
            <person name="Cotton P."/>
            <person name="Danchin E.G."/>
            <person name="Da Silva C."/>
            <person name="Gautier A."/>
            <person name="Giraud C."/>
            <person name="Giraud T."/>
            <person name="Gonzalez C."/>
            <person name="Grossetete S."/>
            <person name="Guldener U."/>
            <person name="Henrissat B."/>
            <person name="Howlett B.J."/>
            <person name="Kodira C."/>
            <person name="Kretschmer M."/>
            <person name="Lappartient A."/>
            <person name="Leroch M."/>
            <person name="Levis C."/>
            <person name="Mauceli E."/>
            <person name="Neuveglise C."/>
            <person name="Oeser B."/>
            <person name="Pearson M."/>
            <person name="Poulain J."/>
            <person name="Poussereau N."/>
            <person name="Quesneville H."/>
            <person name="Rascle C."/>
            <person name="Schumacher J."/>
            <person name="Segurens B."/>
            <person name="Sexton A."/>
            <person name="Silva E."/>
            <person name="Sirven C."/>
            <person name="Soanes D.M."/>
            <person name="Talbot N.J."/>
            <person name="Templeton M."/>
            <person name="Yandava C."/>
            <person name="Yarden O."/>
            <person name="Zeng Q."/>
            <person name="Rollins J.A."/>
            <person name="Lebrun M.H."/>
            <person name="Dickman M."/>
        </authorList>
    </citation>
    <scope>NUCLEOTIDE SEQUENCE [LARGE SCALE GENOMIC DNA]</scope>
    <source>
        <strain evidence="3">T4</strain>
    </source>
</reference>